<comment type="subunit">
    <text evidence="2">Homodimer.</text>
</comment>
<comment type="similarity">
    <text evidence="1">Belongs to the MecA family.</text>
</comment>
<dbReference type="Pfam" id="PF05389">
    <property type="entry name" value="MecA"/>
    <property type="match status" value="1"/>
</dbReference>
<dbReference type="PIRSF" id="PIRSF029008">
    <property type="entry name" value="MecA"/>
    <property type="match status" value="1"/>
</dbReference>
<evidence type="ECO:0000313" key="3">
    <source>
        <dbReference type="EMBL" id="TCS84115.1"/>
    </source>
</evidence>
<evidence type="ECO:0000256" key="2">
    <source>
        <dbReference type="ARBA" id="ARBA00011738"/>
    </source>
</evidence>
<dbReference type="Proteomes" id="UP000295788">
    <property type="component" value="Unassembled WGS sequence"/>
</dbReference>
<reference evidence="3 4" key="1">
    <citation type="submission" date="2019-03" db="EMBL/GenBank/DDBJ databases">
        <title>Genomic Encyclopedia of Type Strains, Phase IV (KMG-IV): sequencing the most valuable type-strain genomes for metagenomic binning, comparative biology and taxonomic classification.</title>
        <authorList>
            <person name="Goeker M."/>
        </authorList>
    </citation>
    <scope>NUCLEOTIDE SEQUENCE [LARGE SCALE GENOMIC DNA]</scope>
    <source>
        <strain evidence="3 4">DSM 23802</strain>
    </source>
</reference>
<accession>A0A4R3KK03</accession>
<dbReference type="PANTHER" id="PTHR39161:SF2">
    <property type="entry name" value="ADAPTER PROTEIN MECA 2"/>
    <property type="match status" value="1"/>
</dbReference>
<evidence type="ECO:0000256" key="1">
    <source>
        <dbReference type="ARBA" id="ARBA00005397"/>
    </source>
</evidence>
<dbReference type="Gene3D" id="3.30.70.1950">
    <property type="match status" value="1"/>
</dbReference>
<protein>
    <submittedName>
        <fullName evidence="3">Adapter protein MecA 1/2</fullName>
    </submittedName>
</protein>
<sequence length="196" mass="22354">MRVERLGQDKIKIFLTFDDLSDRGIKKEDLWNDVPKVHDLFNEIMDQAYQELGFELSGPVAVEIFAIPAQGMVVIVSRGKQRIWNEEELDDDLFALEVTLEESDSIIFAFKDFEDVLSAAKTINPYLMYGGTLYHYKEHYILIIDPIDVRDNGVETFIALLSEFGEVSPISKAVLEEYGTVIIEEDAVKVLVSHFS</sequence>
<name>A0A4R3KK03_9BACI</name>
<keyword evidence="4" id="KW-1185">Reference proteome</keyword>
<dbReference type="InterPro" id="IPR008681">
    <property type="entry name" value="Neg-reg_MecA"/>
</dbReference>
<dbReference type="RefSeq" id="WP_132766976.1">
    <property type="nucleotide sequence ID" value="NZ_SMAB01000002.1"/>
</dbReference>
<dbReference type="PANTHER" id="PTHR39161">
    <property type="entry name" value="ADAPTER PROTEIN MECA"/>
    <property type="match status" value="1"/>
</dbReference>
<gene>
    <name evidence="3" type="ORF">EDD72_102158</name>
</gene>
<dbReference type="AlphaFoldDB" id="A0A4R3KK03"/>
<dbReference type="EMBL" id="SMAB01000002">
    <property type="protein sequence ID" value="TCS84115.1"/>
    <property type="molecule type" value="Genomic_DNA"/>
</dbReference>
<comment type="caution">
    <text evidence="3">The sequence shown here is derived from an EMBL/GenBank/DDBJ whole genome shotgun (WGS) entry which is preliminary data.</text>
</comment>
<evidence type="ECO:0000313" key="4">
    <source>
        <dbReference type="Proteomes" id="UP000295788"/>
    </source>
</evidence>
<dbReference type="NCBIfam" id="NF002781">
    <property type="entry name" value="PRK02899.1"/>
    <property type="match status" value="1"/>
</dbReference>
<dbReference type="InterPro" id="IPR038471">
    <property type="entry name" value="MecA_C_sf"/>
</dbReference>
<organism evidence="3 4">
    <name type="scientific">Tepidibacillus fermentans</name>
    <dbReference type="NCBI Taxonomy" id="1281767"/>
    <lineage>
        <taxon>Bacteria</taxon>
        <taxon>Bacillati</taxon>
        <taxon>Bacillota</taxon>
        <taxon>Bacilli</taxon>
        <taxon>Bacillales</taxon>
        <taxon>Bacillaceae</taxon>
        <taxon>Tepidibacillus</taxon>
    </lineage>
</organism>
<proteinExistence type="inferred from homology"/>
<dbReference type="OrthoDB" id="2085234at2"/>